<dbReference type="NCBIfam" id="TIGR03506">
    <property type="entry name" value="FlgEFG_subfam"/>
    <property type="match status" value="1"/>
</dbReference>
<evidence type="ECO:0000259" key="6">
    <source>
        <dbReference type="Pfam" id="PF00460"/>
    </source>
</evidence>
<reference evidence="10" key="1">
    <citation type="submission" date="2021-04" db="EMBL/GenBank/DDBJ databases">
        <title>Ouciella asimina sp. nov., isolated from the surface seawater in the hydrothermal field of Okinawa Trough.</title>
        <authorList>
            <person name="Shuang W."/>
        </authorList>
    </citation>
    <scope>NUCLEOTIDE SEQUENCE</scope>
    <source>
        <strain evidence="10">LXI357</strain>
    </source>
</reference>
<dbReference type="EMBL" id="JAGRQC010000003">
    <property type="protein sequence ID" value="MBR0553114.1"/>
    <property type="molecule type" value="Genomic_DNA"/>
</dbReference>
<dbReference type="InterPro" id="IPR037058">
    <property type="entry name" value="Falgellar_hook_FlgE_sf"/>
</dbReference>
<dbReference type="InterPro" id="IPR010930">
    <property type="entry name" value="Flg_bb/hook_C_dom"/>
</dbReference>
<dbReference type="Gene3D" id="2.60.98.20">
    <property type="entry name" value="Flagellar hook protein FlgE"/>
    <property type="match status" value="1"/>
</dbReference>
<dbReference type="PANTHER" id="PTHR30435:SF1">
    <property type="entry name" value="FLAGELLAR HOOK PROTEIN FLGE"/>
    <property type="match status" value="1"/>
</dbReference>
<keyword evidence="10" id="KW-0282">Flagellum</keyword>
<dbReference type="InterPro" id="IPR001444">
    <property type="entry name" value="Flag_bb_rod_N"/>
</dbReference>
<evidence type="ECO:0000256" key="2">
    <source>
        <dbReference type="ARBA" id="ARBA00009677"/>
    </source>
</evidence>
<dbReference type="PANTHER" id="PTHR30435">
    <property type="entry name" value="FLAGELLAR PROTEIN"/>
    <property type="match status" value="1"/>
</dbReference>
<dbReference type="GO" id="GO:0009424">
    <property type="term" value="C:bacterial-type flagellum hook"/>
    <property type="evidence" value="ECO:0007669"/>
    <property type="project" value="TreeGrafter"/>
</dbReference>
<dbReference type="AlphaFoldDB" id="A0A8T4IGV6"/>
<evidence type="ECO:0000256" key="5">
    <source>
        <dbReference type="RuleBase" id="RU362116"/>
    </source>
</evidence>
<evidence type="ECO:0000313" key="11">
    <source>
        <dbReference type="Proteomes" id="UP000676996"/>
    </source>
</evidence>
<dbReference type="GO" id="GO:0071978">
    <property type="term" value="P:bacterial-type flagellum-dependent swarming motility"/>
    <property type="evidence" value="ECO:0007669"/>
    <property type="project" value="TreeGrafter"/>
</dbReference>
<evidence type="ECO:0000259" key="9">
    <source>
        <dbReference type="Pfam" id="PF22692"/>
    </source>
</evidence>
<feature type="domain" description="Flagellar hook protein FlgE D2" evidence="8">
    <location>
        <begin position="167"/>
        <end position="300"/>
    </location>
</feature>
<dbReference type="Pfam" id="PF00460">
    <property type="entry name" value="Flg_bb_rod"/>
    <property type="match status" value="1"/>
</dbReference>
<comment type="function">
    <text evidence="5">A flexible structure which links the flagellar filament to the drive apparatus in the basal body.</text>
</comment>
<evidence type="ECO:0000313" key="10">
    <source>
        <dbReference type="EMBL" id="MBR0553114.1"/>
    </source>
</evidence>
<keyword evidence="4 5" id="KW-0975">Bacterial flagellum</keyword>
<feature type="domain" description="Flagellar basal-body/hook protein C-terminal" evidence="7">
    <location>
        <begin position="375"/>
        <end position="418"/>
    </location>
</feature>
<evidence type="ECO:0000259" key="7">
    <source>
        <dbReference type="Pfam" id="PF06429"/>
    </source>
</evidence>
<dbReference type="GO" id="GO:0009425">
    <property type="term" value="C:bacterial-type flagellum basal body"/>
    <property type="evidence" value="ECO:0007669"/>
    <property type="project" value="UniProtKB-SubCell"/>
</dbReference>
<name>A0A8T4IGV6_9SPHN</name>
<organism evidence="10 11">
    <name type="scientific">Stakelama marina</name>
    <dbReference type="NCBI Taxonomy" id="2826939"/>
    <lineage>
        <taxon>Bacteria</taxon>
        <taxon>Pseudomonadati</taxon>
        <taxon>Pseudomonadota</taxon>
        <taxon>Alphaproteobacteria</taxon>
        <taxon>Sphingomonadales</taxon>
        <taxon>Sphingomonadaceae</taxon>
        <taxon>Stakelama</taxon>
    </lineage>
</organism>
<dbReference type="InterPro" id="IPR011491">
    <property type="entry name" value="FlgE_D2"/>
</dbReference>
<keyword evidence="10" id="KW-0969">Cilium</keyword>
<evidence type="ECO:0000259" key="8">
    <source>
        <dbReference type="Pfam" id="PF07559"/>
    </source>
</evidence>
<comment type="similarity">
    <text evidence="2 5">Belongs to the flagella basal body rod proteins family.</text>
</comment>
<evidence type="ECO:0000256" key="3">
    <source>
        <dbReference type="ARBA" id="ARBA00019015"/>
    </source>
</evidence>
<accession>A0A8T4IGV6</accession>
<proteinExistence type="inferred from homology"/>
<keyword evidence="10" id="KW-0966">Cell projection</keyword>
<evidence type="ECO:0000256" key="4">
    <source>
        <dbReference type="ARBA" id="ARBA00023143"/>
    </source>
</evidence>
<comment type="caution">
    <text evidence="10">The sequence shown here is derived from an EMBL/GenBank/DDBJ whole genome shotgun (WGS) entry which is preliminary data.</text>
</comment>
<evidence type="ECO:0000256" key="1">
    <source>
        <dbReference type="ARBA" id="ARBA00004117"/>
    </source>
</evidence>
<dbReference type="Proteomes" id="UP000676996">
    <property type="component" value="Unassembled WGS sequence"/>
</dbReference>
<sequence>MSFYTSLSGLKAAQNDMSTISHNLANVSTNGFKKSRTEFADVIASSLSVSPTQMIGSGVVTKAIRQQFGQGTLNQSGSSLDLAIAGDGFFAVKPNMDGSQVNFTRNGGFLVDADRYVVDAQGAHLQVYPVDGSGSVVATGLDQAVSLRLPQTSGTPQPTQNVALGVNLNSSSAVPSTPFDRFNTDSFNQSTSSTIYDADGNALTMTNYFVRKTAAAGTPPTSTWEVHSYVGDQELQPASGSGPITATFDGTGAMTSPTSATAFAPFTPGASSTQMQLSLDLASSTQLSSPFNVVTRSQDGKAVGQLQGVTVDSEGLVSASFSNGETQAIGKVLLANFSNPSGLRQLGNSSWSSSGISGAPIVGEAGQDGFGSMMSSMVEGSNVDITEELVGLIAAQRNFQANAKALDTSSKISQAIFNIQ</sequence>
<dbReference type="SUPFAM" id="SSF117143">
    <property type="entry name" value="Flagellar hook protein flgE"/>
    <property type="match status" value="1"/>
</dbReference>
<dbReference type="Pfam" id="PF06429">
    <property type="entry name" value="Flg_bbr_C"/>
    <property type="match status" value="1"/>
</dbReference>
<keyword evidence="11" id="KW-1185">Reference proteome</keyword>
<dbReference type="Pfam" id="PF07559">
    <property type="entry name" value="FlgE_D2"/>
    <property type="match status" value="1"/>
</dbReference>
<feature type="domain" description="Flagellar hook protein FlgE/F/G-like D1" evidence="9">
    <location>
        <begin position="83"/>
        <end position="127"/>
    </location>
</feature>
<protein>
    <recommendedName>
        <fullName evidence="3 5">Flagellar hook protein FlgE</fullName>
    </recommendedName>
</protein>
<dbReference type="InterPro" id="IPR020013">
    <property type="entry name" value="Flagellar_FlgE/F/G"/>
</dbReference>
<gene>
    <name evidence="10" type="ORF">J7S20_11405</name>
</gene>
<comment type="subcellular location">
    <subcellularLocation>
        <location evidence="1 5">Bacterial flagellum basal body</location>
    </subcellularLocation>
</comment>
<dbReference type="InterPro" id="IPR053967">
    <property type="entry name" value="LlgE_F_G-like_D1"/>
</dbReference>
<dbReference type="GO" id="GO:0005829">
    <property type="term" value="C:cytosol"/>
    <property type="evidence" value="ECO:0007669"/>
    <property type="project" value="TreeGrafter"/>
</dbReference>
<feature type="domain" description="Flagellar basal body rod protein N-terminal" evidence="6">
    <location>
        <begin position="3"/>
        <end position="33"/>
    </location>
</feature>
<dbReference type="Pfam" id="PF22692">
    <property type="entry name" value="LlgE_F_G_D1"/>
    <property type="match status" value="1"/>
</dbReference>
<dbReference type="InterPro" id="IPR037925">
    <property type="entry name" value="FlgE/F/G-like"/>
</dbReference>
<dbReference type="RefSeq" id="WP_284054360.1">
    <property type="nucleotide sequence ID" value="NZ_JAGRQC010000003.1"/>
</dbReference>